<keyword evidence="5" id="KW-0479">Metal-binding</keyword>
<keyword evidence="15" id="KW-1185">Reference proteome</keyword>
<evidence type="ECO:0000256" key="12">
    <source>
        <dbReference type="SAM" id="SignalP"/>
    </source>
</evidence>
<keyword evidence="4" id="KW-0325">Glycoprotein</keyword>
<protein>
    <submittedName>
        <fullName evidence="14">Chitin deacetylase</fullName>
    </submittedName>
</protein>
<dbReference type="InterPro" id="IPR002509">
    <property type="entry name" value="NODB_dom"/>
</dbReference>
<evidence type="ECO:0000256" key="10">
    <source>
        <dbReference type="ARBA" id="ARBA00023288"/>
    </source>
</evidence>
<accession>A0AAD7IPM5</accession>
<comment type="cofactor">
    <cofactor evidence="1">
        <name>Co(2+)</name>
        <dbReference type="ChEBI" id="CHEBI:48828"/>
    </cofactor>
</comment>
<dbReference type="GO" id="GO:0046872">
    <property type="term" value="F:metal ion binding"/>
    <property type="evidence" value="ECO:0007669"/>
    <property type="project" value="UniProtKB-KW"/>
</dbReference>
<organism evidence="14 15">
    <name type="scientific">Mycena metata</name>
    <dbReference type="NCBI Taxonomy" id="1033252"/>
    <lineage>
        <taxon>Eukaryota</taxon>
        <taxon>Fungi</taxon>
        <taxon>Dikarya</taxon>
        <taxon>Basidiomycota</taxon>
        <taxon>Agaricomycotina</taxon>
        <taxon>Agaricomycetes</taxon>
        <taxon>Agaricomycetidae</taxon>
        <taxon>Agaricales</taxon>
        <taxon>Marasmiineae</taxon>
        <taxon>Mycenaceae</taxon>
        <taxon>Mycena</taxon>
    </lineage>
</organism>
<evidence type="ECO:0000256" key="8">
    <source>
        <dbReference type="ARBA" id="ARBA00023136"/>
    </source>
</evidence>
<feature type="signal peptide" evidence="12">
    <location>
        <begin position="1"/>
        <end position="16"/>
    </location>
</feature>
<evidence type="ECO:0000259" key="13">
    <source>
        <dbReference type="PROSITE" id="PS51677"/>
    </source>
</evidence>
<gene>
    <name evidence="14" type="ORF">B0H16DRAFT_1726438</name>
</gene>
<dbReference type="GO" id="GO:0071555">
    <property type="term" value="P:cell wall organization"/>
    <property type="evidence" value="ECO:0007669"/>
    <property type="project" value="UniProtKB-KW"/>
</dbReference>
<evidence type="ECO:0000256" key="2">
    <source>
        <dbReference type="ARBA" id="ARBA00004609"/>
    </source>
</evidence>
<evidence type="ECO:0000256" key="7">
    <source>
        <dbReference type="ARBA" id="ARBA00022801"/>
    </source>
</evidence>
<dbReference type="SUPFAM" id="SSF88713">
    <property type="entry name" value="Glycoside hydrolase/deacetylase"/>
    <property type="match status" value="1"/>
</dbReference>
<keyword evidence="7" id="KW-0378">Hydrolase</keyword>
<evidence type="ECO:0000256" key="4">
    <source>
        <dbReference type="ARBA" id="ARBA00022622"/>
    </source>
</evidence>
<name>A0AAD7IPM5_9AGAR</name>
<dbReference type="EMBL" id="JARKIB010000080">
    <property type="protein sequence ID" value="KAJ7746253.1"/>
    <property type="molecule type" value="Genomic_DNA"/>
</dbReference>
<keyword evidence="9" id="KW-0119">Carbohydrate metabolism</keyword>
<comment type="subcellular location">
    <subcellularLocation>
        <location evidence="2">Cell membrane</location>
        <topology evidence="2">Lipid-anchor</topology>
        <topology evidence="2">GPI-anchor</topology>
    </subcellularLocation>
</comment>
<reference evidence="14" key="1">
    <citation type="submission" date="2023-03" db="EMBL/GenBank/DDBJ databases">
        <title>Massive genome expansion in bonnet fungi (Mycena s.s.) driven by repeated elements and novel gene families across ecological guilds.</title>
        <authorList>
            <consortium name="Lawrence Berkeley National Laboratory"/>
            <person name="Harder C.B."/>
            <person name="Miyauchi S."/>
            <person name="Viragh M."/>
            <person name="Kuo A."/>
            <person name="Thoen E."/>
            <person name="Andreopoulos B."/>
            <person name="Lu D."/>
            <person name="Skrede I."/>
            <person name="Drula E."/>
            <person name="Henrissat B."/>
            <person name="Morin E."/>
            <person name="Kohler A."/>
            <person name="Barry K."/>
            <person name="LaButti K."/>
            <person name="Morin E."/>
            <person name="Salamov A."/>
            <person name="Lipzen A."/>
            <person name="Mereny Z."/>
            <person name="Hegedus B."/>
            <person name="Baldrian P."/>
            <person name="Stursova M."/>
            <person name="Weitz H."/>
            <person name="Taylor A."/>
            <person name="Grigoriev I.V."/>
            <person name="Nagy L.G."/>
            <person name="Martin F."/>
            <person name="Kauserud H."/>
        </authorList>
    </citation>
    <scope>NUCLEOTIDE SEQUENCE</scope>
    <source>
        <strain evidence="14">CBHHK182m</strain>
    </source>
</reference>
<keyword evidence="10" id="KW-0449">Lipoprotein</keyword>
<feature type="domain" description="NodB homology" evidence="13">
    <location>
        <begin position="36"/>
        <end position="221"/>
    </location>
</feature>
<dbReference type="GO" id="GO:0098552">
    <property type="term" value="C:side of membrane"/>
    <property type="evidence" value="ECO:0007669"/>
    <property type="project" value="UniProtKB-KW"/>
</dbReference>
<dbReference type="GO" id="GO:0016810">
    <property type="term" value="F:hydrolase activity, acting on carbon-nitrogen (but not peptide) bonds"/>
    <property type="evidence" value="ECO:0007669"/>
    <property type="project" value="InterPro"/>
</dbReference>
<evidence type="ECO:0000256" key="9">
    <source>
        <dbReference type="ARBA" id="ARBA00023277"/>
    </source>
</evidence>
<evidence type="ECO:0000256" key="11">
    <source>
        <dbReference type="ARBA" id="ARBA00023316"/>
    </source>
</evidence>
<evidence type="ECO:0000256" key="5">
    <source>
        <dbReference type="ARBA" id="ARBA00022723"/>
    </source>
</evidence>
<feature type="chain" id="PRO_5042031373" evidence="12">
    <location>
        <begin position="17"/>
        <end position="248"/>
    </location>
</feature>
<dbReference type="PANTHER" id="PTHR46471">
    <property type="entry name" value="CHITIN DEACETYLASE"/>
    <property type="match status" value="1"/>
</dbReference>
<keyword evidence="8" id="KW-0472">Membrane</keyword>
<dbReference type="PANTHER" id="PTHR46471:SF2">
    <property type="entry name" value="CHITIN DEACETYLASE-RELATED"/>
    <property type="match status" value="1"/>
</dbReference>
<evidence type="ECO:0000256" key="1">
    <source>
        <dbReference type="ARBA" id="ARBA00001941"/>
    </source>
</evidence>
<dbReference type="PROSITE" id="PS51677">
    <property type="entry name" value="NODB"/>
    <property type="match status" value="1"/>
</dbReference>
<dbReference type="GO" id="GO:0005975">
    <property type="term" value="P:carbohydrate metabolic process"/>
    <property type="evidence" value="ECO:0007669"/>
    <property type="project" value="InterPro"/>
</dbReference>
<evidence type="ECO:0000313" key="15">
    <source>
        <dbReference type="Proteomes" id="UP001215598"/>
    </source>
</evidence>
<comment type="caution">
    <text evidence="14">The sequence shown here is derived from an EMBL/GenBank/DDBJ whole genome shotgun (WGS) entry which is preliminary data.</text>
</comment>
<dbReference type="InterPro" id="IPR011330">
    <property type="entry name" value="Glyco_hydro/deAcase_b/a-brl"/>
</dbReference>
<evidence type="ECO:0000256" key="3">
    <source>
        <dbReference type="ARBA" id="ARBA00022475"/>
    </source>
</evidence>
<dbReference type="AlphaFoldDB" id="A0AAD7IPM5"/>
<keyword evidence="6 12" id="KW-0732">Signal</keyword>
<evidence type="ECO:0000256" key="6">
    <source>
        <dbReference type="ARBA" id="ARBA00022729"/>
    </source>
</evidence>
<dbReference type="Gene3D" id="3.20.20.370">
    <property type="entry name" value="Glycoside hydrolase/deacetylase"/>
    <property type="match status" value="1"/>
</dbReference>
<dbReference type="Pfam" id="PF01522">
    <property type="entry name" value="Polysacc_deac_1"/>
    <property type="match status" value="1"/>
</dbReference>
<keyword evidence="11" id="KW-0961">Cell wall biogenesis/degradation</keyword>
<sequence length="248" mass="26702">MLPALFVAALVGVGSALTLKTRDGGANVYTSCLTPNTVALTFDDGPYQWSKNVTDLVTASGGHCTFFVNGNNWDCIYGEAQRDSLAYAFKAGHQIANHGWAHADLTTLNTTQMDSEIKKVDDALRDILGITPAYLRPPYGNYNDDVRAVAFARNKSLVIWDFDSGDSTGSTSTQSKQAYDDAKESSTGTLLALNHETSNSTVFEVLPYAISALKQYGYKLVTVAECLGAGPAYTHVASPNKPNATWHC</sequence>
<keyword evidence="3" id="KW-1003">Cell membrane</keyword>
<keyword evidence="4" id="KW-0336">GPI-anchor</keyword>
<evidence type="ECO:0000313" key="14">
    <source>
        <dbReference type="EMBL" id="KAJ7746253.1"/>
    </source>
</evidence>
<dbReference type="GO" id="GO:0005886">
    <property type="term" value="C:plasma membrane"/>
    <property type="evidence" value="ECO:0007669"/>
    <property type="project" value="UniProtKB-SubCell"/>
</dbReference>
<dbReference type="Proteomes" id="UP001215598">
    <property type="component" value="Unassembled WGS sequence"/>
</dbReference>
<proteinExistence type="predicted"/>